<dbReference type="Pfam" id="PF13432">
    <property type="entry name" value="TPR_16"/>
    <property type="match status" value="1"/>
</dbReference>
<feature type="repeat" description="TPR" evidence="1">
    <location>
        <begin position="868"/>
        <end position="901"/>
    </location>
</feature>
<dbReference type="InterPro" id="IPR006640">
    <property type="entry name" value="SprT-like_domain"/>
</dbReference>
<feature type="region of interest" description="Disordered" evidence="2">
    <location>
        <begin position="249"/>
        <end position="355"/>
    </location>
</feature>
<feature type="region of interest" description="Disordered" evidence="2">
    <location>
        <begin position="504"/>
        <end position="537"/>
    </location>
</feature>
<dbReference type="Proteomes" id="UP000289886">
    <property type="component" value="Unassembled WGS sequence"/>
</dbReference>
<reference evidence="4 5" key="1">
    <citation type="submission" date="2019-01" db="EMBL/GenBank/DDBJ databases">
        <title>Draft Genome and Complete Hox-Cluster Characterization of the Sterlet Sturgeon (Acipenser ruthenus).</title>
        <authorList>
            <person name="Wei Q."/>
        </authorList>
    </citation>
    <scope>NUCLEOTIDE SEQUENCE [LARGE SCALE GENOMIC DNA]</scope>
    <source>
        <strain evidence="4">WHYD16114868_AA</strain>
        <tissue evidence="4">Blood</tissue>
    </source>
</reference>
<evidence type="ECO:0000313" key="4">
    <source>
        <dbReference type="EMBL" id="RXM98950.1"/>
    </source>
</evidence>
<dbReference type="PANTHER" id="PTHR44523:SF1">
    <property type="entry name" value="TETRATRICOPEPTIDE REPEAT PROTEIN 13"/>
    <property type="match status" value="1"/>
</dbReference>
<name>A0A662YQE7_ACIRT</name>
<feature type="region of interest" description="Disordered" evidence="2">
    <location>
        <begin position="380"/>
        <end position="410"/>
    </location>
</feature>
<feature type="compositionally biased region" description="Basic and acidic residues" evidence="2">
    <location>
        <begin position="191"/>
        <end position="219"/>
    </location>
</feature>
<comment type="caution">
    <text evidence="4">The sequence shown here is derived from an EMBL/GenBank/DDBJ whole genome shotgun (WGS) entry which is preliminary data.</text>
</comment>
<accession>A0A662YQE7</accession>
<feature type="compositionally biased region" description="Polar residues" evidence="2">
    <location>
        <begin position="300"/>
        <end position="339"/>
    </location>
</feature>
<dbReference type="Pfam" id="PF10263">
    <property type="entry name" value="SprT-like"/>
    <property type="match status" value="1"/>
</dbReference>
<evidence type="ECO:0000256" key="1">
    <source>
        <dbReference type="PROSITE-ProRule" id="PRU00339"/>
    </source>
</evidence>
<feature type="compositionally biased region" description="Polar residues" evidence="2">
    <location>
        <begin position="507"/>
        <end position="518"/>
    </location>
</feature>
<dbReference type="Gene3D" id="1.25.40.10">
    <property type="entry name" value="Tetratricopeptide repeat domain"/>
    <property type="match status" value="2"/>
</dbReference>
<protein>
    <submittedName>
        <fullName evidence="4">Tetratricopeptide repeat protein 13</fullName>
    </submittedName>
</protein>
<proteinExistence type="predicted"/>
<gene>
    <name evidence="4" type="ORF">EOD39_12410</name>
</gene>
<evidence type="ECO:0000313" key="5">
    <source>
        <dbReference type="Proteomes" id="UP000289886"/>
    </source>
</evidence>
<feature type="repeat" description="TPR" evidence="1">
    <location>
        <begin position="800"/>
        <end position="833"/>
    </location>
</feature>
<feature type="compositionally biased region" description="Low complexity" evidence="2">
    <location>
        <begin position="252"/>
        <end position="270"/>
    </location>
</feature>
<keyword evidence="1" id="KW-0802">TPR repeat</keyword>
<keyword evidence="5" id="KW-1185">Reference proteome</keyword>
<dbReference type="SMART" id="SM00731">
    <property type="entry name" value="SprT"/>
    <property type="match status" value="1"/>
</dbReference>
<dbReference type="PANTHER" id="PTHR44523">
    <property type="entry name" value="TETRATRICOPEPTIDE REPEAT PROTEIN 13"/>
    <property type="match status" value="1"/>
</dbReference>
<dbReference type="InterPro" id="IPR019734">
    <property type="entry name" value="TPR_rpt"/>
</dbReference>
<dbReference type="InterPro" id="IPR055220">
    <property type="entry name" value="SPRTN_ZBD"/>
</dbReference>
<dbReference type="InterPro" id="IPR011990">
    <property type="entry name" value="TPR-like_helical_dom_sf"/>
</dbReference>
<feature type="domain" description="SprT-like" evidence="3">
    <location>
        <begin position="15"/>
        <end position="184"/>
    </location>
</feature>
<feature type="compositionally biased region" description="Basic and acidic residues" evidence="2">
    <location>
        <begin position="401"/>
        <end position="410"/>
    </location>
</feature>
<feature type="compositionally biased region" description="Polar residues" evidence="2">
    <location>
        <begin position="271"/>
        <end position="282"/>
    </location>
</feature>
<feature type="repeat" description="TPR" evidence="1">
    <location>
        <begin position="766"/>
        <end position="799"/>
    </location>
</feature>
<dbReference type="PROSITE" id="PS50293">
    <property type="entry name" value="TPR_REGION"/>
    <property type="match status" value="1"/>
</dbReference>
<evidence type="ECO:0000259" key="3">
    <source>
        <dbReference type="SMART" id="SM00731"/>
    </source>
</evidence>
<dbReference type="PROSITE" id="PS50005">
    <property type="entry name" value="TPR"/>
    <property type="match status" value="4"/>
</dbReference>
<sequence length="1353" mass="152789">MSIVDESWENLDPSPDVRAMFMEFNDTFFWGKLCGVEVKWSARMTLCAGLCCYEGRGGLCSIRLSEPLLKLRPRRDLVETLLHEMIHALLFVTQNNRDRDGHGPEFCKHMNRINSATGTKISIYHSFHDEVDQYRQHWWRCTGSCQTKKPFFGYVKRSMNRAPSANDTWWAEHQRTCGGKYVKIKEPENYKKKGKKGETDDKKQETKIKEAINKKEAPKTLDSGKTSHDTGKTNGVDIQTVIPFSGKGFVLGKSSQGSSPQKSSSVGKPSENSNLFGSQGSPVNRLKASRNGKLEWPEQLHSSQTNSTASAFPNSGCLTGNTNLPSRQPQSSGKRSVGNSKAFRNVNGSPVRILPLNGQLKNQNDFAGVKQRTVYDVFNSKSFKPPEKPGVSASTTNFPKPENHSSEAKQRSIVDALYSQSFKSAEKSGASGTATEHKKPEDQPPDQSLGLKQKSSFEGFNSKYFKSAEKAVADGSGVNPKKRLREENNTAPIFNFFQKSKKELEKPTTTNAHSSNTVANIPPAAARPNPDPLSSPSITVGLRQQDMSLLCQLWSLHESIQEYKGSCQDMSAASNADGSYNMENGFFDEEDEYFQDTKSSILQFDDSDCENGGNQPCASVFSLDTEKILSQAKLLAEHRRLPFAVDNQNTNEELAIGYVLIGSGLYDEAIKHFSSLLQDKSEPIPVGWPKPELVSAIYGRGVAYGKKGLQDIKNADLALFELSRVITLAPNRPEVYEQRAEILSPLGRTSEALNDLTKAIQLHPSARLYRHRGTLKFISEEYEQALEDFQQSLELKKNQPITMLYKGYTFFHRGMLKEAIETFKEALKLKTDFIDAYKSLGQAYRELGDFEAAMESFQKALMLNQNHIQSLQLRGMMLYHHGSLQEALRNFKRCLQLEPYNEVCQYMKGLSHVAVGQFYEGIKAQTKVMLNDPLPGQKASPEYLKVKYLREYSRYLHAHLDTPVTEYSVDRELPGNFKNHWAKNLPFLIEEYEEQPGLQPHIKDVLPQNFKSYNPEIQKLICTADYLGALMQYDTPGFLPNHRIHRAMGLATLEVMQAIQRTWSNSKVRVNGKTRQMQWRDMFDIAVKWRRLADPDQPVLWLDQMQARSLSRGFNNHINLIRGQIINIRYLAYFDKILSFIKDRILVYHGAYNPRGLLEVRQALEDVNKVEDLLPIMKQFNSKTRDGFTVNTKVPSLNEPGKEYDGSTITITGDRVGSMLFSVETQTTEERTQQYQLEIESLYKDLTTKGKALMLSTELGRLYTLSYSRNVRVVAYSVVMGALMASGKELVDFEAMTTSSPEAFGKISKSWMDLKSLPDWYKSLPSVAETFPTTRTMIEVLNTDSTSQCPKKS</sequence>
<evidence type="ECO:0000256" key="2">
    <source>
        <dbReference type="SAM" id="MobiDB-lite"/>
    </source>
</evidence>
<feature type="compositionally biased region" description="Low complexity" evidence="2">
    <location>
        <begin position="519"/>
        <end position="528"/>
    </location>
</feature>
<organism evidence="4 5">
    <name type="scientific">Acipenser ruthenus</name>
    <name type="common">Sterlet sturgeon</name>
    <dbReference type="NCBI Taxonomy" id="7906"/>
    <lineage>
        <taxon>Eukaryota</taxon>
        <taxon>Metazoa</taxon>
        <taxon>Chordata</taxon>
        <taxon>Craniata</taxon>
        <taxon>Vertebrata</taxon>
        <taxon>Euteleostomi</taxon>
        <taxon>Actinopterygii</taxon>
        <taxon>Chondrostei</taxon>
        <taxon>Acipenseriformes</taxon>
        <taxon>Acipenseridae</taxon>
        <taxon>Acipenser</taxon>
    </lineage>
</organism>
<dbReference type="Pfam" id="PF22934">
    <property type="entry name" value="SPRTN_ZBD"/>
    <property type="match status" value="1"/>
</dbReference>
<dbReference type="GO" id="GO:0006974">
    <property type="term" value="P:DNA damage response"/>
    <property type="evidence" value="ECO:0007669"/>
    <property type="project" value="UniProtKB-ARBA"/>
</dbReference>
<feature type="repeat" description="TPR" evidence="1">
    <location>
        <begin position="834"/>
        <end position="867"/>
    </location>
</feature>
<feature type="region of interest" description="Disordered" evidence="2">
    <location>
        <begin position="471"/>
        <end position="490"/>
    </location>
</feature>
<dbReference type="Pfam" id="PF00515">
    <property type="entry name" value="TPR_1"/>
    <property type="match status" value="1"/>
</dbReference>
<feature type="region of interest" description="Disordered" evidence="2">
    <location>
        <begin position="424"/>
        <end position="453"/>
    </location>
</feature>
<dbReference type="EMBL" id="SCEB01000512">
    <property type="protein sequence ID" value="RXM98950.1"/>
    <property type="molecule type" value="Genomic_DNA"/>
</dbReference>
<dbReference type="SUPFAM" id="SSF48452">
    <property type="entry name" value="TPR-like"/>
    <property type="match status" value="2"/>
</dbReference>
<dbReference type="SMART" id="SM00028">
    <property type="entry name" value="TPR"/>
    <property type="match status" value="5"/>
</dbReference>
<feature type="region of interest" description="Disordered" evidence="2">
    <location>
        <begin position="191"/>
        <end position="237"/>
    </location>
</feature>